<gene>
    <name evidence="6 8" type="primary">rnd</name>
    <name evidence="8" type="ORF">GCM10011611_49170</name>
</gene>
<dbReference type="GO" id="GO:0003676">
    <property type="term" value="F:nucleic acid binding"/>
    <property type="evidence" value="ECO:0007669"/>
    <property type="project" value="InterPro"/>
</dbReference>
<dbReference type="PANTHER" id="PTHR47649:SF1">
    <property type="entry name" value="RIBONUCLEASE D"/>
    <property type="match status" value="1"/>
</dbReference>
<dbReference type="Pfam" id="PF01612">
    <property type="entry name" value="DNA_pol_A_exo1"/>
    <property type="match status" value="1"/>
</dbReference>
<keyword evidence="3 6" id="KW-0540">Nuclease</keyword>
<evidence type="ECO:0000256" key="5">
    <source>
        <dbReference type="ARBA" id="ARBA00022839"/>
    </source>
</evidence>
<dbReference type="PANTHER" id="PTHR47649">
    <property type="entry name" value="RIBONUCLEASE D"/>
    <property type="match status" value="1"/>
</dbReference>
<dbReference type="InterPro" id="IPR006292">
    <property type="entry name" value="RNase_D"/>
</dbReference>
<reference evidence="8" key="1">
    <citation type="journal article" date="2014" name="Int. J. Syst. Evol. Microbiol.">
        <title>Complete genome sequence of Corynebacterium casei LMG S-19264T (=DSM 44701T), isolated from a smear-ripened cheese.</title>
        <authorList>
            <consortium name="US DOE Joint Genome Institute (JGI-PGF)"/>
            <person name="Walter F."/>
            <person name="Albersmeier A."/>
            <person name="Kalinowski J."/>
            <person name="Ruckert C."/>
        </authorList>
    </citation>
    <scope>NUCLEOTIDE SEQUENCE</scope>
    <source>
        <strain evidence="8">CGMCC 1.15725</strain>
    </source>
</reference>
<dbReference type="InterPro" id="IPR044876">
    <property type="entry name" value="HRDC_dom_sf"/>
</dbReference>
<dbReference type="GO" id="GO:0000166">
    <property type="term" value="F:nucleotide binding"/>
    <property type="evidence" value="ECO:0007669"/>
    <property type="project" value="InterPro"/>
</dbReference>
<dbReference type="NCBIfam" id="TIGR01388">
    <property type="entry name" value="rnd"/>
    <property type="match status" value="1"/>
</dbReference>
<dbReference type="GO" id="GO:0005737">
    <property type="term" value="C:cytoplasm"/>
    <property type="evidence" value="ECO:0007669"/>
    <property type="project" value="UniProtKB-SubCell"/>
</dbReference>
<evidence type="ECO:0000256" key="4">
    <source>
        <dbReference type="ARBA" id="ARBA00022801"/>
    </source>
</evidence>
<dbReference type="InterPro" id="IPR010997">
    <property type="entry name" value="HRDC-like_sf"/>
</dbReference>
<evidence type="ECO:0000256" key="3">
    <source>
        <dbReference type="ARBA" id="ARBA00022722"/>
    </source>
</evidence>
<comment type="cofactor">
    <cofactor evidence="6">
        <name>a divalent metal cation</name>
        <dbReference type="ChEBI" id="CHEBI:60240"/>
    </cofactor>
</comment>
<dbReference type="SUPFAM" id="SSF47819">
    <property type="entry name" value="HRDC-like"/>
    <property type="match status" value="2"/>
</dbReference>
<dbReference type="InterPro" id="IPR002562">
    <property type="entry name" value="3'-5'_exonuclease_dom"/>
</dbReference>
<evidence type="ECO:0000256" key="6">
    <source>
        <dbReference type="HAMAP-Rule" id="MF_01899"/>
    </source>
</evidence>
<dbReference type="AlphaFoldDB" id="A0A8J2YYN7"/>
<dbReference type="InterPro" id="IPR051086">
    <property type="entry name" value="RNase_D-like"/>
</dbReference>
<dbReference type="Pfam" id="PF00570">
    <property type="entry name" value="HRDC"/>
    <property type="match status" value="1"/>
</dbReference>
<protein>
    <recommendedName>
        <fullName evidence="6">Ribonuclease D</fullName>
        <shortName evidence="6">RNase D</shortName>
        <ecNumber evidence="6">3.1.13.5</ecNumber>
    </recommendedName>
</protein>
<comment type="function">
    <text evidence="6">Exonuclease involved in the 3' processing of various precursor tRNAs. Initiates hydrolysis at the 3'-terminus of an RNA molecule and releases 5'-mononucleotides.</text>
</comment>
<keyword evidence="2 6" id="KW-0819">tRNA processing</keyword>
<dbReference type="SUPFAM" id="SSF53098">
    <property type="entry name" value="Ribonuclease H-like"/>
    <property type="match status" value="1"/>
</dbReference>
<evidence type="ECO:0000256" key="1">
    <source>
        <dbReference type="ARBA" id="ARBA00022490"/>
    </source>
</evidence>
<comment type="similarity">
    <text evidence="6">Belongs to the RNase D family.</text>
</comment>
<dbReference type="Gene3D" id="1.10.150.80">
    <property type="entry name" value="HRDC domain"/>
    <property type="match status" value="1"/>
</dbReference>
<dbReference type="SMART" id="SM00474">
    <property type="entry name" value="35EXOc"/>
    <property type="match status" value="1"/>
</dbReference>
<dbReference type="PROSITE" id="PS50967">
    <property type="entry name" value="HRDC"/>
    <property type="match status" value="1"/>
</dbReference>
<comment type="subcellular location">
    <subcellularLocation>
        <location evidence="6">Cytoplasm</location>
    </subcellularLocation>
</comment>
<keyword evidence="1 6" id="KW-0963">Cytoplasm</keyword>
<keyword evidence="4 6" id="KW-0378">Hydrolase</keyword>
<dbReference type="EMBL" id="BMJQ01000014">
    <property type="protein sequence ID" value="GGF36876.1"/>
    <property type="molecule type" value="Genomic_DNA"/>
</dbReference>
<name>A0A8J2YYN7_9PROT</name>
<dbReference type="SMART" id="SM00341">
    <property type="entry name" value="HRDC"/>
    <property type="match status" value="1"/>
</dbReference>
<dbReference type="InterPro" id="IPR002121">
    <property type="entry name" value="HRDC_dom"/>
</dbReference>
<comment type="caution">
    <text evidence="8">The sequence shown here is derived from an EMBL/GenBank/DDBJ whole genome shotgun (WGS) entry which is preliminary data.</text>
</comment>
<dbReference type="Proteomes" id="UP000646365">
    <property type="component" value="Unassembled WGS sequence"/>
</dbReference>
<evidence type="ECO:0000313" key="8">
    <source>
        <dbReference type="EMBL" id="GGF36876.1"/>
    </source>
</evidence>
<evidence type="ECO:0000313" key="9">
    <source>
        <dbReference type="Proteomes" id="UP000646365"/>
    </source>
</evidence>
<dbReference type="GO" id="GO:0033890">
    <property type="term" value="F:ribonuclease D activity"/>
    <property type="evidence" value="ECO:0007669"/>
    <property type="project" value="UniProtKB-UniRule"/>
</dbReference>
<accession>A0A8J2YYN7</accession>
<dbReference type="GO" id="GO:0008408">
    <property type="term" value="F:3'-5' exonuclease activity"/>
    <property type="evidence" value="ECO:0007669"/>
    <property type="project" value="InterPro"/>
</dbReference>
<dbReference type="RefSeq" id="WP_189050823.1">
    <property type="nucleotide sequence ID" value="NZ_BMJQ01000014.1"/>
</dbReference>
<keyword evidence="9" id="KW-1185">Reference proteome</keyword>
<dbReference type="HAMAP" id="MF_01899">
    <property type="entry name" value="RNase_D"/>
    <property type="match status" value="1"/>
</dbReference>
<comment type="catalytic activity">
    <reaction evidence="6">
        <text>Exonucleolytic cleavage that removes extra residues from the 3'-terminus of tRNA to produce 5'-mononucleotides.</text>
        <dbReference type="EC" id="3.1.13.5"/>
    </reaction>
</comment>
<organism evidence="8 9">
    <name type="scientific">Aliidongia dinghuensis</name>
    <dbReference type="NCBI Taxonomy" id="1867774"/>
    <lineage>
        <taxon>Bacteria</taxon>
        <taxon>Pseudomonadati</taxon>
        <taxon>Pseudomonadota</taxon>
        <taxon>Alphaproteobacteria</taxon>
        <taxon>Rhodospirillales</taxon>
        <taxon>Dongiaceae</taxon>
        <taxon>Aliidongia</taxon>
    </lineage>
</organism>
<proteinExistence type="inferred from homology"/>
<reference evidence="8" key="2">
    <citation type="submission" date="2020-09" db="EMBL/GenBank/DDBJ databases">
        <authorList>
            <person name="Sun Q."/>
            <person name="Zhou Y."/>
        </authorList>
    </citation>
    <scope>NUCLEOTIDE SEQUENCE</scope>
    <source>
        <strain evidence="8">CGMCC 1.15725</strain>
    </source>
</reference>
<dbReference type="Gene3D" id="3.30.420.10">
    <property type="entry name" value="Ribonuclease H-like superfamily/Ribonuclease H"/>
    <property type="match status" value="1"/>
</dbReference>
<dbReference type="InterPro" id="IPR036397">
    <property type="entry name" value="RNaseH_sf"/>
</dbReference>
<evidence type="ECO:0000259" key="7">
    <source>
        <dbReference type="PROSITE" id="PS50967"/>
    </source>
</evidence>
<feature type="domain" description="HRDC" evidence="7">
    <location>
        <begin position="208"/>
        <end position="289"/>
    </location>
</feature>
<dbReference type="InterPro" id="IPR012337">
    <property type="entry name" value="RNaseH-like_sf"/>
</dbReference>
<dbReference type="EC" id="3.1.13.5" evidence="6"/>
<dbReference type="GO" id="GO:0042780">
    <property type="term" value="P:tRNA 3'-end processing"/>
    <property type="evidence" value="ECO:0007669"/>
    <property type="project" value="UniProtKB-UniRule"/>
</dbReference>
<keyword evidence="5 6" id="KW-0269">Exonuclease</keyword>
<dbReference type="CDD" id="cd06142">
    <property type="entry name" value="RNaseD_exo"/>
    <property type="match status" value="1"/>
</dbReference>
<evidence type="ECO:0000256" key="2">
    <source>
        <dbReference type="ARBA" id="ARBA00022694"/>
    </source>
</evidence>
<sequence length="387" mass="42330">MNLITTPGELEAFCARQATADFITVDTEFLRDKTYWPQLCLVQVAGPDEAAAIDALAPDMDLKPLLDLLANPAVLKVFHAARQDIEIFVNLTGAVPTPLFDTQVAGMVCGYGDAVSYETLATKLASAKIDKSSRFTDWAHRPLTERQLTYALADVTYLRTVYEKLKAKIDKSGRLEWLADELALLTDPATYRIDPADAWKRLKTRGGNKKFLAILKELAAWREQAAQSRDIPRGRILRDESLLEIAAHAPASIDDLARIRGLGRSVAEGKLGTEMLACVERGLASPDTHAPELPARTDLPPGLGPLVDLLRVLLKLRCEEHDVAQKLVANGAELEMIAADDHADVPSLAGWRLELFGRDALALKHGKLALTAHGKRIKVVDLATPAE</sequence>